<dbReference type="PANTHER" id="PTHR43591">
    <property type="entry name" value="METHYLTRANSFERASE"/>
    <property type="match status" value="1"/>
</dbReference>
<dbReference type="AlphaFoldDB" id="A0A7X5R1Q2"/>
<keyword evidence="2" id="KW-0830">Ubiquinone</keyword>
<sequence length="270" mass="29673">MTTRSNERYTHGHHASVLKSHSWRTIENSAEYLRPFLASGLSLLDIGCGPGTITVEFADALAPAEVIGLDAAAEVIEKATSHATEQGTENVTFVVGDAYALPYDDESFDIVHSHQTLQHLADPVAALREMHRVLKPGGLLAVRDADYAGTITYPESDGLTLWQDVYQQVHRSNGGEPNAGRHLKAWVNQVGFSEVEAVASIWCFANDTDREWWGSMWEARALQSAFAGDAVGRGFATEEQLHTISKAWRAWADDADGWMSMPHGEILARK</sequence>
<keyword evidence="2" id="KW-0808">Transferase</keyword>
<dbReference type="GO" id="GO:0008168">
    <property type="term" value="F:methyltransferase activity"/>
    <property type="evidence" value="ECO:0007669"/>
    <property type="project" value="UniProtKB-KW"/>
</dbReference>
<evidence type="ECO:0000313" key="3">
    <source>
        <dbReference type="Proteomes" id="UP000541033"/>
    </source>
</evidence>
<reference evidence="2 3" key="1">
    <citation type="submission" date="2020-02" db="EMBL/GenBank/DDBJ databases">
        <title>Sequencing the genomes of 1000 actinobacteria strains.</title>
        <authorList>
            <person name="Klenk H.-P."/>
        </authorList>
    </citation>
    <scope>NUCLEOTIDE SEQUENCE [LARGE SCALE GENOMIC DNA]</scope>
    <source>
        <strain evidence="2 3">DSM 27960</strain>
    </source>
</reference>
<keyword evidence="3" id="KW-1185">Reference proteome</keyword>
<dbReference type="Pfam" id="PF13847">
    <property type="entry name" value="Methyltransf_31"/>
    <property type="match status" value="1"/>
</dbReference>
<evidence type="ECO:0000259" key="1">
    <source>
        <dbReference type="Pfam" id="PF13847"/>
    </source>
</evidence>
<dbReference type="EMBL" id="JAAMOX010000002">
    <property type="protein sequence ID" value="NIH54075.1"/>
    <property type="molecule type" value="Genomic_DNA"/>
</dbReference>
<accession>A0A7X5R1Q2</accession>
<dbReference type="Proteomes" id="UP000541033">
    <property type="component" value="Unassembled WGS sequence"/>
</dbReference>
<protein>
    <submittedName>
        <fullName evidence="2">Ubiquinone/menaquinone biosynthesis C-methylase UbiE</fullName>
    </submittedName>
</protein>
<dbReference type="InterPro" id="IPR025714">
    <property type="entry name" value="Methyltranfer_dom"/>
</dbReference>
<dbReference type="GO" id="GO:0032259">
    <property type="term" value="P:methylation"/>
    <property type="evidence" value="ECO:0007669"/>
    <property type="project" value="UniProtKB-KW"/>
</dbReference>
<dbReference type="SUPFAM" id="SSF53335">
    <property type="entry name" value="S-adenosyl-L-methionine-dependent methyltransferases"/>
    <property type="match status" value="1"/>
</dbReference>
<comment type="caution">
    <text evidence="2">The sequence shown here is derived from an EMBL/GenBank/DDBJ whole genome shotgun (WGS) entry which is preliminary data.</text>
</comment>
<dbReference type="PANTHER" id="PTHR43591:SF24">
    <property type="entry name" value="2-METHOXY-6-POLYPRENYL-1,4-BENZOQUINOL METHYLASE, MITOCHONDRIAL"/>
    <property type="match status" value="1"/>
</dbReference>
<gene>
    <name evidence="2" type="ORF">FHX76_001971</name>
</gene>
<organism evidence="2 3">
    <name type="scientific">Lysinibacter cavernae</name>
    <dbReference type="NCBI Taxonomy" id="1640652"/>
    <lineage>
        <taxon>Bacteria</taxon>
        <taxon>Bacillati</taxon>
        <taxon>Actinomycetota</taxon>
        <taxon>Actinomycetes</taxon>
        <taxon>Micrococcales</taxon>
        <taxon>Microbacteriaceae</taxon>
        <taxon>Lysinibacter</taxon>
    </lineage>
</organism>
<dbReference type="InterPro" id="IPR029063">
    <property type="entry name" value="SAM-dependent_MTases_sf"/>
</dbReference>
<evidence type="ECO:0000313" key="2">
    <source>
        <dbReference type="EMBL" id="NIH54075.1"/>
    </source>
</evidence>
<proteinExistence type="predicted"/>
<name>A0A7X5R1Q2_9MICO</name>
<keyword evidence="2" id="KW-0489">Methyltransferase</keyword>
<feature type="domain" description="Methyltransferase" evidence="1">
    <location>
        <begin position="39"/>
        <end position="146"/>
    </location>
</feature>
<dbReference type="RefSeq" id="WP_167150499.1">
    <property type="nucleotide sequence ID" value="NZ_JAAMOX010000002.1"/>
</dbReference>
<dbReference type="Gene3D" id="3.40.50.150">
    <property type="entry name" value="Vaccinia Virus protein VP39"/>
    <property type="match status" value="1"/>
</dbReference>
<dbReference type="CDD" id="cd02440">
    <property type="entry name" value="AdoMet_MTases"/>
    <property type="match status" value="1"/>
</dbReference>